<dbReference type="Pfam" id="PF09844">
    <property type="entry name" value="DUF2071"/>
    <property type="match status" value="1"/>
</dbReference>
<dbReference type="Proteomes" id="UP000306192">
    <property type="component" value="Unassembled WGS sequence"/>
</dbReference>
<gene>
    <name evidence="1" type="ORF">D4765_05075</name>
</gene>
<dbReference type="PANTHER" id="PTHR39186">
    <property type="entry name" value="DUF2071 FAMILY PROTEIN"/>
    <property type="match status" value="1"/>
</dbReference>
<dbReference type="InterPro" id="IPR018644">
    <property type="entry name" value="DUF2071"/>
</dbReference>
<dbReference type="SUPFAM" id="SSF160104">
    <property type="entry name" value="Acetoacetate decarboxylase-like"/>
    <property type="match status" value="1"/>
</dbReference>
<keyword evidence="2" id="KW-1185">Reference proteome</keyword>
<protein>
    <submittedName>
        <fullName evidence="1">DUF2071 domain-containing protein</fullName>
    </submittedName>
</protein>
<dbReference type="OrthoDB" id="150993at2"/>
<dbReference type="PANTHER" id="PTHR39186:SF1">
    <property type="entry name" value="DUF2071 DOMAIN-CONTAINING PROTEIN"/>
    <property type="match status" value="1"/>
</dbReference>
<dbReference type="Gene3D" id="2.40.400.10">
    <property type="entry name" value="Acetoacetate decarboxylase-like"/>
    <property type="match status" value="1"/>
</dbReference>
<sequence>MGGVSFSPNDIARPILSQQWRNVTFLHWRIDTADAASLMPPGVVPDEFDGSSWVGLIPFTLRNTRFGPSPALPFYGTFHETNVRLYARDAEGRKGVVFLSLEAERLAAVAAARAAFALPYIWSHMRVRRTAGTLVYTSRRHSSPRGSVDSAISVRPGERIEHPDALADFLTARWALFSRQFGRTVYMPNKHQPWPLQKAELLDFSDTLLSRAGLPGVANRPPDSILFSPGVDTVFGSPQKLHLPR</sequence>
<comment type="caution">
    <text evidence="1">The sequence shown here is derived from an EMBL/GenBank/DDBJ whole genome shotgun (WGS) entry which is preliminary data.</text>
</comment>
<dbReference type="InterPro" id="IPR023375">
    <property type="entry name" value="ADC_dom_sf"/>
</dbReference>
<evidence type="ECO:0000313" key="2">
    <source>
        <dbReference type="Proteomes" id="UP000306192"/>
    </source>
</evidence>
<name>A0A4T2C4E2_9MICO</name>
<evidence type="ECO:0000313" key="1">
    <source>
        <dbReference type="EMBL" id="TIH38950.1"/>
    </source>
</evidence>
<dbReference type="AlphaFoldDB" id="A0A4T2C4E2"/>
<accession>A0A4T2C4E2</accession>
<organism evidence="1 2">
    <name type="scientific">Subtercola vilae</name>
    <dbReference type="NCBI Taxonomy" id="2056433"/>
    <lineage>
        <taxon>Bacteria</taxon>
        <taxon>Bacillati</taxon>
        <taxon>Actinomycetota</taxon>
        <taxon>Actinomycetes</taxon>
        <taxon>Micrococcales</taxon>
        <taxon>Microbacteriaceae</taxon>
        <taxon>Subtercola</taxon>
    </lineage>
</organism>
<reference evidence="1 2" key="1">
    <citation type="journal article" date="2019" name="Microorganisms">
        <title>Systematic Affiliation and Genome Analysis of Subtercola vilae DB165(T) with Particular Emphasis on Cold Adaptation of an Isolate from a High-Altitude Cold Volcano Lake.</title>
        <authorList>
            <person name="Villalobos A.S."/>
            <person name="Wiese J."/>
            <person name="Imhoff J.F."/>
            <person name="Dorador C."/>
            <person name="Keller A."/>
            <person name="Hentschel U."/>
        </authorList>
    </citation>
    <scope>NUCLEOTIDE SEQUENCE [LARGE SCALE GENOMIC DNA]</scope>
    <source>
        <strain evidence="1 2">DB165</strain>
    </source>
</reference>
<dbReference type="EMBL" id="QYRT01000007">
    <property type="protein sequence ID" value="TIH38950.1"/>
    <property type="molecule type" value="Genomic_DNA"/>
</dbReference>
<proteinExistence type="predicted"/>